<sequence>MADGHGIVVAVIDSGVDARNPQLRDAVQPGPDQLDGGSSTLDCVGHGTAVAGIIAARPTPATKFYGLAPAATILALRVTEQTEAENGTTTGRRGTPTALANAIRDAVARHAQVINLSLVSYTDDPAIREAVKYAVDNDVVLVAAVGNNKELGNKTPYPAAYDGVLGVGSITPEGQRAATSQTGSYVDLVAPGTQILTTATPDGLTTMEGTSFAAPFVSATAALLRQYRPDLTATQITAHLKATADGGQSGDGYGAGLLNPYRALTEWTDASPRPAPQSLHQAPTRPNPTAESTATRRTLTWALTGLTATAASVLLAAVIPRARRRNWRPGLLDPKP</sequence>
<evidence type="ECO:0000256" key="3">
    <source>
        <dbReference type="ARBA" id="ARBA00022475"/>
    </source>
</evidence>
<dbReference type="Pfam" id="PF00082">
    <property type="entry name" value="Peptidase_S8"/>
    <property type="match status" value="1"/>
</dbReference>
<dbReference type="EMBL" id="BSFP01000002">
    <property type="protein sequence ID" value="GLK98863.1"/>
    <property type="molecule type" value="Genomic_DNA"/>
</dbReference>
<evidence type="ECO:0000256" key="11">
    <source>
        <dbReference type="RuleBase" id="RU003355"/>
    </source>
</evidence>
<evidence type="ECO:0000256" key="7">
    <source>
        <dbReference type="ARBA" id="ARBA00022825"/>
    </source>
</evidence>
<reference evidence="15" key="2">
    <citation type="submission" date="2023-01" db="EMBL/GenBank/DDBJ databases">
        <authorList>
            <person name="Sun Q."/>
            <person name="Evtushenko L."/>
        </authorList>
    </citation>
    <scope>NUCLEOTIDE SEQUENCE</scope>
    <source>
        <strain evidence="15">VKM Ac-1321</strain>
    </source>
</reference>
<feature type="region of interest" description="Disordered" evidence="12">
    <location>
        <begin position="268"/>
        <end position="294"/>
    </location>
</feature>
<dbReference type="InterPro" id="IPR023828">
    <property type="entry name" value="Peptidase_S8_Ser-AS"/>
</dbReference>
<dbReference type="GO" id="GO:0004252">
    <property type="term" value="F:serine-type endopeptidase activity"/>
    <property type="evidence" value="ECO:0007669"/>
    <property type="project" value="UniProtKB-UniRule"/>
</dbReference>
<evidence type="ECO:0000256" key="1">
    <source>
        <dbReference type="ARBA" id="ARBA00004162"/>
    </source>
</evidence>
<evidence type="ECO:0000259" key="14">
    <source>
        <dbReference type="Pfam" id="PF00082"/>
    </source>
</evidence>
<keyword evidence="8 13" id="KW-1133">Transmembrane helix</keyword>
<dbReference type="InterPro" id="IPR036852">
    <property type="entry name" value="Peptidase_S8/S53_dom_sf"/>
</dbReference>
<dbReference type="PRINTS" id="PR00723">
    <property type="entry name" value="SUBTILISIN"/>
</dbReference>
<dbReference type="PROSITE" id="PS00136">
    <property type="entry name" value="SUBTILASE_ASP"/>
    <property type="match status" value="1"/>
</dbReference>
<evidence type="ECO:0000256" key="9">
    <source>
        <dbReference type="ARBA" id="ARBA00023136"/>
    </source>
</evidence>
<evidence type="ECO:0000256" key="2">
    <source>
        <dbReference type="ARBA" id="ARBA00011073"/>
    </source>
</evidence>
<dbReference type="GO" id="GO:0006508">
    <property type="term" value="P:proteolysis"/>
    <property type="evidence" value="ECO:0007669"/>
    <property type="project" value="UniProtKB-KW"/>
</dbReference>
<keyword evidence="16" id="KW-1185">Reference proteome</keyword>
<dbReference type="InterPro" id="IPR015500">
    <property type="entry name" value="Peptidase_S8_subtilisin-rel"/>
</dbReference>
<comment type="caution">
    <text evidence="15">The sequence shown here is derived from an EMBL/GenBank/DDBJ whole genome shotgun (WGS) entry which is preliminary data.</text>
</comment>
<dbReference type="GO" id="GO:0005886">
    <property type="term" value="C:plasma membrane"/>
    <property type="evidence" value="ECO:0007669"/>
    <property type="project" value="UniProtKB-SubCell"/>
</dbReference>
<evidence type="ECO:0000256" key="5">
    <source>
        <dbReference type="ARBA" id="ARBA00022692"/>
    </source>
</evidence>
<evidence type="ECO:0000256" key="8">
    <source>
        <dbReference type="ARBA" id="ARBA00022989"/>
    </source>
</evidence>
<keyword evidence="3" id="KW-1003">Cell membrane</keyword>
<dbReference type="PROSITE" id="PS00137">
    <property type="entry name" value="SUBTILASE_HIS"/>
    <property type="match status" value="1"/>
</dbReference>
<dbReference type="SUPFAM" id="SSF52743">
    <property type="entry name" value="Subtilisin-like"/>
    <property type="match status" value="1"/>
</dbReference>
<comment type="subcellular location">
    <subcellularLocation>
        <location evidence="1">Cell membrane</location>
        <topology evidence="1">Single-pass membrane protein</topology>
    </subcellularLocation>
</comment>
<organism evidence="15 16">
    <name type="scientific">Dactylosporangium matsuzakiense</name>
    <dbReference type="NCBI Taxonomy" id="53360"/>
    <lineage>
        <taxon>Bacteria</taxon>
        <taxon>Bacillati</taxon>
        <taxon>Actinomycetota</taxon>
        <taxon>Actinomycetes</taxon>
        <taxon>Micromonosporales</taxon>
        <taxon>Micromonosporaceae</taxon>
        <taxon>Dactylosporangium</taxon>
    </lineage>
</organism>
<proteinExistence type="inferred from homology"/>
<keyword evidence="7 10" id="KW-0720">Serine protease</keyword>
<comment type="similarity">
    <text evidence="2 10 11">Belongs to the peptidase S8 family.</text>
</comment>
<protein>
    <recommendedName>
        <fullName evidence="14">Peptidase S8/S53 domain-containing protein</fullName>
    </recommendedName>
</protein>
<dbReference type="NCBIfam" id="TIGR03921">
    <property type="entry name" value="T7SS_mycosin"/>
    <property type="match status" value="1"/>
</dbReference>
<gene>
    <name evidence="15" type="ORF">GCM10017581_006040</name>
</gene>
<dbReference type="Gene3D" id="3.40.50.200">
    <property type="entry name" value="Peptidase S8/S53 domain"/>
    <property type="match status" value="1"/>
</dbReference>
<evidence type="ECO:0000256" key="4">
    <source>
        <dbReference type="ARBA" id="ARBA00022670"/>
    </source>
</evidence>
<dbReference type="PROSITE" id="PS00138">
    <property type="entry name" value="SUBTILASE_SER"/>
    <property type="match status" value="1"/>
</dbReference>
<dbReference type="PANTHER" id="PTHR43806:SF11">
    <property type="entry name" value="CEREVISIN-RELATED"/>
    <property type="match status" value="1"/>
</dbReference>
<evidence type="ECO:0000256" key="13">
    <source>
        <dbReference type="SAM" id="Phobius"/>
    </source>
</evidence>
<dbReference type="PROSITE" id="PS51892">
    <property type="entry name" value="SUBTILASE"/>
    <property type="match status" value="1"/>
</dbReference>
<dbReference type="InterPro" id="IPR000209">
    <property type="entry name" value="Peptidase_S8/S53_dom"/>
</dbReference>
<keyword evidence="5 13" id="KW-0812">Transmembrane</keyword>
<dbReference type="InterPro" id="IPR023834">
    <property type="entry name" value="T7SS_pept_S8A_mycosin"/>
</dbReference>
<feature type="active site" description="Charge relay system" evidence="10">
    <location>
        <position position="211"/>
    </location>
</feature>
<accession>A0A9W6KDQ8</accession>
<dbReference type="InterPro" id="IPR050131">
    <property type="entry name" value="Peptidase_S8_subtilisin-like"/>
</dbReference>
<feature type="active site" description="Charge relay system" evidence="10">
    <location>
        <position position="13"/>
    </location>
</feature>
<dbReference type="InterPro" id="IPR022398">
    <property type="entry name" value="Peptidase_S8_His-AS"/>
</dbReference>
<feature type="transmembrane region" description="Helical" evidence="13">
    <location>
        <begin position="299"/>
        <end position="319"/>
    </location>
</feature>
<evidence type="ECO:0000313" key="16">
    <source>
        <dbReference type="Proteomes" id="UP001143480"/>
    </source>
</evidence>
<keyword evidence="4 10" id="KW-0645">Protease</keyword>
<evidence type="ECO:0000313" key="15">
    <source>
        <dbReference type="EMBL" id="GLK98863.1"/>
    </source>
</evidence>
<dbReference type="Proteomes" id="UP001143480">
    <property type="component" value="Unassembled WGS sequence"/>
</dbReference>
<dbReference type="InterPro" id="IPR023827">
    <property type="entry name" value="Peptidase_S8_Asp-AS"/>
</dbReference>
<keyword evidence="9 13" id="KW-0472">Membrane</keyword>
<dbReference type="PANTHER" id="PTHR43806">
    <property type="entry name" value="PEPTIDASE S8"/>
    <property type="match status" value="1"/>
</dbReference>
<evidence type="ECO:0000256" key="12">
    <source>
        <dbReference type="SAM" id="MobiDB-lite"/>
    </source>
</evidence>
<evidence type="ECO:0000256" key="6">
    <source>
        <dbReference type="ARBA" id="ARBA00022801"/>
    </source>
</evidence>
<dbReference type="AlphaFoldDB" id="A0A9W6KDQ8"/>
<keyword evidence="6 10" id="KW-0378">Hydrolase</keyword>
<feature type="active site" description="Charge relay system" evidence="10">
    <location>
        <position position="46"/>
    </location>
</feature>
<feature type="domain" description="Peptidase S8/S53" evidence="14">
    <location>
        <begin position="4"/>
        <end position="254"/>
    </location>
</feature>
<name>A0A9W6KDQ8_9ACTN</name>
<reference evidence="15" key="1">
    <citation type="journal article" date="2014" name="Int. J. Syst. Evol. Microbiol.">
        <title>Complete genome sequence of Corynebacterium casei LMG S-19264T (=DSM 44701T), isolated from a smear-ripened cheese.</title>
        <authorList>
            <consortium name="US DOE Joint Genome Institute (JGI-PGF)"/>
            <person name="Walter F."/>
            <person name="Albersmeier A."/>
            <person name="Kalinowski J."/>
            <person name="Ruckert C."/>
        </authorList>
    </citation>
    <scope>NUCLEOTIDE SEQUENCE</scope>
    <source>
        <strain evidence="15">VKM Ac-1321</strain>
    </source>
</reference>
<evidence type="ECO:0000256" key="10">
    <source>
        <dbReference type="PROSITE-ProRule" id="PRU01240"/>
    </source>
</evidence>